<dbReference type="GO" id="GO:0006633">
    <property type="term" value="P:fatty acid biosynthetic process"/>
    <property type="evidence" value="ECO:0007669"/>
    <property type="project" value="TreeGrafter"/>
</dbReference>
<protein>
    <recommendedName>
        <fullName evidence="4">PKS/mFAS DH domain-containing protein</fullName>
    </recommendedName>
</protein>
<evidence type="ECO:0000256" key="2">
    <source>
        <dbReference type="ARBA" id="ARBA00022553"/>
    </source>
</evidence>
<dbReference type="Gene3D" id="3.10.129.110">
    <property type="entry name" value="Polyketide synthase dehydratase"/>
    <property type="match status" value="1"/>
</dbReference>
<accession>A0A0G4NJJ3</accession>
<dbReference type="GO" id="GO:0044550">
    <property type="term" value="P:secondary metabolite biosynthetic process"/>
    <property type="evidence" value="ECO:0007669"/>
    <property type="project" value="TreeGrafter"/>
</dbReference>
<gene>
    <name evidence="5" type="ORF">BN1723_020071</name>
</gene>
<keyword evidence="2" id="KW-0597">Phosphoprotein</keyword>
<evidence type="ECO:0000256" key="1">
    <source>
        <dbReference type="ARBA" id="ARBA00022450"/>
    </source>
</evidence>
<dbReference type="Proteomes" id="UP000045706">
    <property type="component" value="Unassembled WGS sequence"/>
</dbReference>
<dbReference type="InterPro" id="IPR042104">
    <property type="entry name" value="PKS_dehydratase_sf"/>
</dbReference>
<dbReference type="InterPro" id="IPR049900">
    <property type="entry name" value="PKS_mFAS_DH"/>
</dbReference>
<sequence>MDLAATLITKGAMLNMDAVNSPQSDALSMAKPPTLLTDLPRYAWNRQTRYWHESRMTRMHKHREGARSDIIGVEAIYSSDLEPTWRNMVHLDDLPWLRHHKVQGLTIFPFS</sequence>
<dbReference type="AlphaFoldDB" id="A0A0G4NJJ3"/>
<comment type="caution">
    <text evidence="3">Lacks conserved residue(s) required for the propagation of feature annotation.</text>
</comment>
<dbReference type="PROSITE" id="PS52019">
    <property type="entry name" value="PKS_MFAS_DH"/>
    <property type="match status" value="1"/>
</dbReference>
<name>A0A0G4NJJ3_VERLO</name>
<evidence type="ECO:0000313" key="6">
    <source>
        <dbReference type="Proteomes" id="UP000045706"/>
    </source>
</evidence>
<reference evidence="6" key="1">
    <citation type="submission" date="2015-05" db="EMBL/GenBank/DDBJ databases">
        <authorList>
            <person name="Fogelqvist Johan"/>
        </authorList>
    </citation>
    <scope>NUCLEOTIDE SEQUENCE [LARGE SCALE GENOMIC DNA]</scope>
</reference>
<evidence type="ECO:0000313" key="5">
    <source>
        <dbReference type="EMBL" id="CRK46551.1"/>
    </source>
</evidence>
<dbReference type="PANTHER" id="PTHR43775">
    <property type="entry name" value="FATTY ACID SYNTHASE"/>
    <property type="match status" value="1"/>
</dbReference>
<feature type="non-terminal residue" evidence="5">
    <location>
        <position position="111"/>
    </location>
</feature>
<proteinExistence type="predicted"/>
<dbReference type="GO" id="GO:0004312">
    <property type="term" value="F:fatty acid synthase activity"/>
    <property type="evidence" value="ECO:0007669"/>
    <property type="project" value="TreeGrafter"/>
</dbReference>
<feature type="domain" description="PKS/mFAS DH" evidence="4">
    <location>
        <begin position="68"/>
        <end position="111"/>
    </location>
</feature>
<dbReference type="InterPro" id="IPR050091">
    <property type="entry name" value="PKS_NRPS_Biosynth_Enz"/>
</dbReference>
<dbReference type="PANTHER" id="PTHR43775:SF13">
    <property type="entry name" value="POLYKETIDE SYNTHASE 1"/>
    <property type="match status" value="1"/>
</dbReference>
<evidence type="ECO:0000256" key="3">
    <source>
        <dbReference type="PROSITE-ProRule" id="PRU01363"/>
    </source>
</evidence>
<organism evidence="5 6">
    <name type="scientific">Verticillium longisporum</name>
    <name type="common">Verticillium dahliae var. longisporum</name>
    <dbReference type="NCBI Taxonomy" id="100787"/>
    <lineage>
        <taxon>Eukaryota</taxon>
        <taxon>Fungi</taxon>
        <taxon>Dikarya</taxon>
        <taxon>Ascomycota</taxon>
        <taxon>Pezizomycotina</taxon>
        <taxon>Sordariomycetes</taxon>
        <taxon>Hypocreomycetidae</taxon>
        <taxon>Glomerellales</taxon>
        <taxon>Plectosphaerellaceae</taxon>
        <taxon>Verticillium</taxon>
    </lineage>
</organism>
<dbReference type="EMBL" id="CVQI01035827">
    <property type="protein sequence ID" value="CRK46551.1"/>
    <property type="molecule type" value="Genomic_DNA"/>
</dbReference>
<keyword evidence="1" id="KW-0596">Phosphopantetheine</keyword>
<evidence type="ECO:0000259" key="4">
    <source>
        <dbReference type="PROSITE" id="PS52019"/>
    </source>
</evidence>